<dbReference type="Proteomes" id="UP000569914">
    <property type="component" value="Unassembled WGS sequence"/>
</dbReference>
<proteinExistence type="predicted"/>
<dbReference type="AlphaFoldDB" id="A0A7Y9I379"/>
<keyword evidence="3" id="KW-1185">Reference proteome</keyword>
<sequence length="365" mass="41806">MIPDVLDAISADDPPEFENRERHSLTVEDAPKYGVRPDDPRDLMFFWGAQMYNHRDVVQSSVEFCPEDYGMYPLIKAYHDYYRILDSAGQPYDRNPDPTAMEQANVYTYRTREFMLGAVQQYRYGKAAYQQQVWKASLGGKAVVYTTHPGSPNLAGRPNYWIGDGVLPKGMAYRNIFVGLYHIRPDLAYHPQYPKLFTHAYFPQGHFEDVVERGNWTLGRRSDAYVGLYSLMPTHWQRDDPETRLPSEWFADCVRPEVADHYDLVARGHNNVWICELGSARTCGSFEEFVDGLVDSEVSGDAWGMEYASPSCGRVQFGWNDPFVVNGAPISLADYPRFENAYCRSAFGDRKLELRHPTGDLVLGW</sequence>
<organism evidence="2 3">
    <name type="scientific">Microlunatus parietis</name>
    <dbReference type="NCBI Taxonomy" id="682979"/>
    <lineage>
        <taxon>Bacteria</taxon>
        <taxon>Bacillati</taxon>
        <taxon>Actinomycetota</taxon>
        <taxon>Actinomycetes</taxon>
        <taxon>Propionibacteriales</taxon>
        <taxon>Propionibacteriaceae</taxon>
        <taxon>Microlunatus</taxon>
    </lineage>
</organism>
<gene>
    <name evidence="2" type="ORF">BKA15_000752</name>
</gene>
<dbReference type="RefSeq" id="WP_179748192.1">
    <property type="nucleotide sequence ID" value="NZ_JACCBU010000001.1"/>
</dbReference>
<evidence type="ECO:0000256" key="1">
    <source>
        <dbReference type="SAM" id="MobiDB-lite"/>
    </source>
</evidence>
<evidence type="ECO:0000313" key="3">
    <source>
        <dbReference type="Proteomes" id="UP000569914"/>
    </source>
</evidence>
<feature type="region of interest" description="Disordered" evidence="1">
    <location>
        <begin position="1"/>
        <end position="22"/>
    </location>
</feature>
<dbReference type="EMBL" id="JACCBU010000001">
    <property type="protein sequence ID" value="NYE69423.1"/>
    <property type="molecule type" value="Genomic_DNA"/>
</dbReference>
<protein>
    <submittedName>
        <fullName evidence="2">Uncharacterized protein</fullName>
    </submittedName>
</protein>
<accession>A0A7Y9I379</accession>
<comment type="caution">
    <text evidence="2">The sequence shown here is derived from an EMBL/GenBank/DDBJ whole genome shotgun (WGS) entry which is preliminary data.</text>
</comment>
<reference evidence="2 3" key="1">
    <citation type="submission" date="2020-07" db="EMBL/GenBank/DDBJ databases">
        <title>Sequencing the genomes of 1000 actinobacteria strains.</title>
        <authorList>
            <person name="Klenk H.-P."/>
        </authorList>
    </citation>
    <scope>NUCLEOTIDE SEQUENCE [LARGE SCALE GENOMIC DNA]</scope>
    <source>
        <strain evidence="2 3">DSM 22083</strain>
    </source>
</reference>
<evidence type="ECO:0000313" key="2">
    <source>
        <dbReference type="EMBL" id="NYE69423.1"/>
    </source>
</evidence>
<name>A0A7Y9I379_9ACTN</name>